<feature type="transmembrane region" description="Helical" evidence="1">
    <location>
        <begin position="251"/>
        <end position="274"/>
    </location>
</feature>
<dbReference type="AlphaFoldDB" id="A0A328YQY8"/>
<evidence type="ECO:0000256" key="1">
    <source>
        <dbReference type="SAM" id="Phobius"/>
    </source>
</evidence>
<feature type="transmembrane region" description="Helical" evidence="1">
    <location>
        <begin position="97"/>
        <end position="119"/>
    </location>
</feature>
<dbReference type="OrthoDB" id="344987at2"/>
<feature type="transmembrane region" description="Helical" evidence="1">
    <location>
        <begin position="422"/>
        <end position="439"/>
    </location>
</feature>
<accession>A0A328YQY8</accession>
<keyword evidence="1" id="KW-1133">Transmembrane helix</keyword>
<dbReference type="InterPro" id="IPR058514">
    <property type="entry name" value="DUF8201"/>
</dbReference>
<dbReference type="InterPro" id="IPR058065">
    <property type="entry name" value="LIC_10190-like"/>
</dbReference>
<name>A0A328YQY8_9FLAO</name>
<feature type="transmembrane region" description="Helical" evidence="1">
    <location>
        <begin position="294"/>
        <end position="315"/>
    </location>
</feature>
<sequence>MILIFLSWIYIFFTTITLGIGLGKIVSIKTNGIITSIFGLITTTILASIWAIFGRINVEFHSTLLLLNSVITIVFFREIRDIFKIFYKDFTQLYQPFKLLFIINSIIILAQCAAPPYIIDNESYYIQTIKWLNEYGLVKGLANVHIFFGQTSGWHILQSAFNFSFLYKNFNDLSGFFLLLATAFSFKKLNNYLTNGNKVDLCIGILMLAQGYFLQFISAPSPDLPIYWLTFIIFYIFLKKYNKPTVEDTNLILLLVTFLLYIKPIYFTLLILPIAFGRTLFRTTFKKTIPTVTIAFLFGVLLVVKNCLLTGYPLFPLTTFSIPKIDYAVPNHVLQYHFSRERLYRFFITKNEFHTLTTLQIFLKAIFFEKISTFFYFLTFGTLIITPWSIYKFGNKKSLWILYSVFCFQLIFLIWNAPLYRFFIHFTLLFISINGTTFLSIKPKFITPVLGFSTLLLVILVFIPLNLSLLTHNKLLKHNAVFMSEQLLFPYKNSKENIKYKKETYGNLTFYSPVQNDFFWRTGDGDLPCVNKQQIDFFAKKLKIIPQKRSSSLADGFYSKPILENDPIRSQNIP</sequence>
<feature type="transmembrane region" description="Helical" evidence="1">
    <location>
        <begin position="33"/>
        <end position="53"/>
    </location>
</feature>
<comment type="caution">
    <text evidence="3">The sequence shown here is derived from an EMBL/GenBank/DDBJ whole genome shotgun (WGS) entry which is preliminary data.</text>
</comment>
<gene>
    <name evidence="3" type="ORF">CLV55_101243</name>
</gene>
<keyword evidence="4" id="KW-1185">Reference proteome</keyword>
<feature type="transmembrane region" description="Helical" evidence="1">
    <location>
        <begin position="224"/>
        <end position="239"/>
    </location>
</feature>
<evidence type="ECO:0000259" key="2">
    <source>
        <dbReference type="Pfam" id="PF26626"/>
    </source>
</evidence>
<feature type="transmembrane region" description="Helical" evidence="1">
    <location>
        <begin position="59"/>
        <end position="76"/>
    </location>
</feature>
<dbReference type="Pfam" id="PF26626">
    <property type="entry name" value="DUF8201"/>
    <property type="match status" value="1"/>
</dbReference>
<reference evidence="3 4" key="1">
    <citation type="submission" date="2018-06" db="EMBL/GenBank/DDBJ databases">
        <title>Genomic Encyclopedia of Archaeal and Bacterial Type Strains, Phase II (KMG-II): from individual species to whole genera.</title>
        <authorList>
            <person name="Goeker M."/>
        </authorList>
    </citation>
    <scope>NUCLEOTIDE SEQUENCE [LARGE SCALE GENOMIC DNA]</scope>
    <source>
        <strain evidence="3 4">DSM 25663</strain>
    </source>
</reference>
<feature type="transmembrane region" description="Helical" evidence="1">
    <location>
        <begin position="6"/>
        <end position="26"/>
    </location>
</feature>
<proteinExistence type="predicted"/>
<organism evidence="3 4">
    <name type="scientific">Flavobacterium aciduliphilum</name>
    <dbReference type="NCBI Taxonomy" id="1101402"/>
    <lineage>
        <taxon>Bacteria</taxon>
        <taxon>Pseudomonadati</taxon>
        <taxon>Bacteroidota</taxon>
        <taxon>Flavobacteriia</taxon>
        <taxon>Flavobacteriales</taxon>
        <taxon>Flavobacteriaceae</taxon>
        <taxon>Flavobacterium</taxon>
    </lineage>
</organism>
<dbReference type="RefSeq" id="WP_112111915.1">
    <property type="nucleotide sequence ID" value="NZ_QLSZ01000001.1"/>
</dbReference>
<dbReference type="NCBIfam" id="NF047510">
    <property type="entry name" value="LIC_10190_fam"/>
    <property type="match status" value="1"/>
</dbReference>
<keyword evidence="1" id="KW-0472">Membrane</keyword>
<feature type="domain" description="DUF8201" evidence="2">
    <location>
        <begin position="1"/>
        <end position="428"/>
    </location>
</feature>
<evidence type="ECO:0000313" key="3">
    <source>
        <dbReference type="EMBL" id="RAR75543.1"/>
    </source>
</evidence>
<feature type="transmembrane region" description="Helical" evidence="1">
    <location>
        <begin position="373"/>
        <end position="391"/>
    </location>
</feature>
<feature type="transmembrane region" description="Helical" evidence="1">
    <location>
        <begin position="445"/>
        <end position="467"/>
    </location>
</feature>
<evidence type="ECO:0000313" key="4">
    <source>
        <dbReference type="Proteomes" id="UP000248840"/>
    </source>
</evidence>
<dbReference type="EMBL" id="QLSZ01000001">
    <property type="protein sequence ID" value="RAR75543.1"/>
    <property type="molecule type" value="Genomic_DNA"/>
</dbReference>
<protein>
    <recommendedName>
        <fullName evidence="2">DUF8201 domain-containing protein</fullName>
    </recommendedName>
</protein>
<keyword evidence="1" id="KW-0812">Transmembrane</keyword>
<feature type="transmembrane region" description="Helical" evidence="1">
    <location>
        <begin position="397"/>
        <end position="415"/>
    </location>
</feature>
<dbReference type="Proteomes" id="UP000248840">
    <property type="component" value="Unassembled WGS sequence"/>
</dbReference>